<dbReference type="Proteomes" id="UP000837932">
    <property type="component" value="Unassembled WGS sequence"/>
</dbReference>
<sequence>MKKYSLYILTIVLLSLMPTLLKAESNATFADKTKKAESAEANVLISRLNEIKAMDKSKMTFQEKKQLRKEVRTLKTNIAQIGGGVYLSVGAIIVILLLLILLL</sequence>
<gene>
    <name evidence="3" type="ORF">EMA8858_04037</name>
</gene>
<protein>
    <recommendedName>
        <fullName evidence="5">Seryl-tRNA synthetase</fullName>
    </recommendedName>
</protein>
<name>A0ABN8EXS5_9BACT</name>
<keyword evidence="1" id="KW-0812">Transmembrane</keyword>
<evidence type="ECO:0000256" key="1">
    <source>
        <dbReference type="SAM" id="Phobius"/>
    </source>
</evidence>
<evidence type="ECO:0000313" key="3">
    <source>
        <dbReference type="EMBL" id="CAH0997902.1"/>
    </source>
</evidence>
<evidence type="ECO:0000256" key="2">
    <source>
        <dbReference type="SAM" id="SignalP"/>
    </source>
</evidence>
<accession>A0ABN8EXS5</accession>
<organism evidence="3 4">
    <name type="scientific">Emticicia aquatica</name>
    <dbReference type="NCBI Taxonomy" id="1681835"/>
    <lineage>
        <taxon>Bacteria</taxon>
        <taxon>Pseudomonadati</taxon>
        <taxon>Bacteroidota</taxon>
        <taxon>Cytophagia</taxon>
        <taxon>Cytophagales</taxon>
        <taxon>Leadbetterellaceae</taxon>
        <taxon>Emticicia</taxon>
    </lineage>
</organism>
<dbReference type="EMBL" id="CAKLPY010000008">
    <property type="protein sequence ID" value="CAH0997902.1"/>
    <property type="molecule type" value="Genomic_DNA"/>
</dbReference>
<feature type="chain" id="PRO_5046690233" description="Seryl-tRNA synthetase" evidence="2">
    <location>
        <begin position="24"/>
        <end position="103"/>
    </location>
</feature>
<proteinExistence type="predicted"/>
<feature type="signal peptide" evidence="2">
    <location>
        <begin position="1"/>
        <end position="23"/>
    </location>
</feature>
<evidence type="ECO:0008006" key="5">
    <source>
        <dbReference type="Google" id="ProtNLM"/>
    </source>
</evidence>
<keyword evidence="2" id="KW-0732">Signal</keyword>
<reference evidence="3" key="1">
    <citation type="submission" date="2021-12" db="EMBL/GenBank/DDBJ databases">
        <authorList>
            <person name="Rodrigo-Torres L."/>
            <person name="Arahal R. D."/>
            <person name="Lucena T."/>
        </authorList>
    </citation>
    <scope>NUCLEOTIDE SEQUENCE</scope>
    <source>
        <strain evidence="3">CECT 8858</strain>
    </source>
</reference>
<keyword evidence="1" id="KW-0472">Membrane</keyword>
<keyword evidence="1" id="KW-1133">Transmembrane helix</keyword>
<dbReference type="RefSeq" id="WP_238808711.1">
    <property type="nucleotide sequence ID" value="NZ_CAKLPY010000008.1"/>
</dbReference>
<feature type="transmembrane region" description="Helical" evidence="1">
    <location>
        <begin position="78"/>
        <end position="102"/>
    </location>
</feature>
<comment type="caution">
    <text evidence="3">The sequence shown here is derived from an EMBL/GenBank/DDBJ whole genome shotgun (WGS) entry which is preliminary data.</text>
</comment>
<keyword evidence="4" id="KW-1185">Reference proteome</keyword>
<evidence type="ECO:0000313" key="4">
    <source>
        <dbReference type="Proteomes" id="UP000837932"/>
    </source>
</evidence>